<evidence type="ECO:0000256" key="1">
    <source>
        <dbReference type="ARBA" id="ARBA00000448"/>
    </source>
</evidence>
<evidence type="ECO:0000256" key="4">
    <source>
        <dbReference type="ARBA" id="ARBA00022729"/>
    </source>
</evidence>
<dbReference type="SUPFAM" id="SSF52279">
    <property type="entry name" value="Beta-D-glucan exohydrolase, C-terminal domain"/>
    <property type="match status" value="1"/>
</dbReference>
<dbReference type="Pfam" id="PF00933">
    <property type="entry name" value="Glyco_hydro_3"/>
    <property type="match status" value="1"/>
</dbReference>
<dbReference type="EC" id="3.2.1.21" evidence="3"/>
<keyword evidence="4 10" id="KW-0732">Signal</keyword>
<dbReference type="GO" id="GO:0008422">
    <property type="term" value="F:beta-glucosidase activity"/>
    <property type="evidence" value="ECO:0007669"/>
    <property type="project" value="UniProtKB-EC"/>
</dbReference>
<dbReference type="GO" id="GO:0009251">
    <property type="term" value="P:glucan catabolic process"/>
    <property type="evidence" value="ECO:0007669"/>
    <property type="project" value="TreeGrafter"/>
</dbReference>
<dbReference type="Proteomes" id="UP000638014">
    <property type="component" value="Unassembled WGS sequence"/>
</dbReference>
<dbReference type="PRINTS" id="PR00133">
    <property type="entry name" value="GLHYDRLASE3"/>
</dbReference>
<dbReference type="InterPro" id="IPR017853">
    <property type="entry name" value="GH"/>
</dbReference>
<evidence type="ECO:0000313" key="12">
    <source>
        <dbReference type="EMBL" id="MBD1388238.1"/>
    </source>
</evidence>
<feature type="chain" id="PRO_5035256902" description="beta-glucosidase" evidence="10">
    <location>
        <begin position="23"/>
        <end position="746"/>
    </location>
</feature>
<name>A0A8J6QH16_9GAMM</name>
<dbReference type="InterPro" id="IPR001764">
    <property type="entry name" value="Glyco_hydro_3_N"/>
</dbReference>
<dbReference type="RefSeq" id="WP_191143365.1">
    <property type="nucleotide sequence ID" value="NZ_JACXAF010000002.1"/>
</dbReference>
<dbReference type="InterPro" id="IPR013783">
    <property type="entry name" value="Ig-like_fold"/>
</dbReference>
<dbReference type="Pfam" id="PF14310">
    <property type="entry name" value="Fn3-like"/>
    <property type="match status" value="1"/>
</dbReference>
<evidence type="ECO:0000256" key="7">
    <source>
        <dbReference type="ARBA" id="ARBA00031448"/>
    </source>
</evidence>
<comment type="caution">
    <text evidence="12">The sequence shown here is derived from an EMBL/GenBank/DDBJ whole genome shotgun (WGS) entry which is preliminary data.</text>
</comment>
<organism evidence="12 13">
    <name type="scientific">Neiella litorisoli</name>
    <dbReference type="NCBI Taxonomy" id="2771431"/>
    <lineage>
        <taxon>Bacteria</taxon>
        <taxon>Pseudomonadati</taxon>
        <taxon>Pseudomonadota</taxon>
        <taxon>Gammaproteobacteria</taxon>
        <taxon>Alteromonadales</taxon>
        <taxon>Echinimonadaceae</taxon>
        <taxon>Neiella</taxon>
    </lineage>
</organism>
<evidence type="ECO:0000256" key="10">
    <source>
        <dbReference type="SAM" id="SignalP"/>
    </source>
</evidence>
<dbReference type="InterPro" id="IPR036881">
    <property type="entry name" value="Glyco_hydro_3_C_sf"/>
</dbReference>
<dbReference type="Gene3D" id="3.20.20.300">
    <property type="entry name" value="Glycoside hydrolase, family 3, N-terminal domain"/>
    <property type="match status" value="1"/>
</dbReference>
<evidence type="ECO:0000256" key="5">
    <source>
        <dbReference type="ARBA" id="ARBA00022801"/>
    </source>
</evidence>
<keyword evidence="13" id="KW-1185">Reference proteome</keyword>
<comment type="similarity">
    <text evidence="2">Belongs to the glycosyl hydrolase 3 family.</text>
</comment>
<evidence type="ECO:0000256" key="6">
    <source>
        <dbReference type="ARBA" id="ARBA00023295"/>
    </source>
</evidence>
<evidence type="ECO:0000313" key="13">
    <source>
        <dbReference type="Proteomes" id="UP000638014"/>
    </source>
</evidence>
<feature type="domain" description="Fibronectin type III-like" evidence="11">
    <location>
        <begin position="665"/>
        <end position="734"/>
    </location>
</feature>
<dbReference type="Pfam" id="PF01915">
    <property type="entry name" value="Glyco_hydro_3_C"/>
    <property type="match status" value="1"/>
</dbReference>
<dbReference type="Gene3D" id="2.60.40.10">
    <property type="entry name" value="Immunoglobulins"/>
    <property type="match status" value="1"/>
</dbReference>
<dbReference type="PANTHER" id="PTHR30620:SF16">
    <property type="entry name" value="LYSOSOMAL BETA GLUCOSIDASE"/>
    <property type="match status" value="1"/>
</dbReference>
<dbReference type="InterPro" id="IPR026891">
    <property type="entry name" value="Fn3-like"/>
</dbReference>
<protein>
    <recommendedName>
        <fullName evidence="3">beta-glucosidase</fullName>
        <ecNumber evidence="3">3.2.1.21</ecNumber>
    </recommendedName>
    <alternativeName>
        <fullName evidence="9">Beta-D-glucoside glucohydrolase</fullName>
    </alternativeName>
    <alternativeName>
        <fullName evidence="7">Cellobiase</fullName>
    </alternativeName>
    <alternativeName>
        <fullName evidence="8">Gentiobiase</fullName>
    </alternativeName>
</protein>
<dbReference type="InterPro" id="IPR051915">
    <property type="entry name" value="Cellulose_Degrad_GH3"/>
</dbReference>
<dbReference type="SUPFAM" id="SSF51445">
    <property type="entry name" value="(Trans)glycosidases"/>
    <property type="match status" value="1"/>
</dbReference>
<evidence type="ECO:0000259" key="11">
    <source>
        <dbReference type="SMART" id="SM01217"/>
    </source>
</evidence>
<evidence type="ECO:0000256" key="2">
    <source>
        <dbReference type="ARBA" id="ARBA00005336"/>
    </source>
</evidence>
<dbReference type="PANTHER" id="PTHR30620">
    <property type="entry name" value="PERIPLASMIC BETA-GLUCOSIDASE-RELATED"/>
    <property type="match status" value="1"/>
</dbReference>
<dbReference type="AlphaFoldDB" id="A0A8J6QH16"/>
<evidence type="ECO:0000256" key="8">
    <source>
        <dbReference type="ARBA" id="ARBA00032194"/>
    </source>
</evidence>
<dbReference type="PROSITE" id="PS51257">
    <property type="entry name" value="PROKAR_LIPOPROTEIN"/>
    <property type="match status" value="1"/>
</dbReference>
<sequence>MFNAVKLKSLLVCSVAVLTACAAHDKATTAAVPTNPTIEAILADLTLEEKAGQLNLINFEGELGETHYQMIRDGKVGSLLKSNGAAQNLKLQKIAVEQSRAGVPILFQEDVIHGYKTIAPIPLAEAASWDIPAIQQSAAIAAREASAGGIQLTYAPMVDMSRDPRWGRIIEAAGEDPYLASLVAAARVKGFQESGEPGQNILATVKHFAGYGASLAGRDYNIQDLSERELREVHLPPFKAAVDADVAAVMVAYTAHDGVPLTANQYMVQGVLQGDLGFNGLIMTDWATIYNLERAGVSANAEDATITAINNSIHMDMAAKKYVELLPQLVRDGKVDERVVDDAVRQVLMLKYKAGLLQDPYGRLNEATEKAELLSAANLAATKEMALKSMVLLKNDQQTLPISDKVQRIAVIGPFANAQKDLMGWWPGLGEAKDVVSIMAGLEAEFGDSVELTYAQGVTIDRFNKAGAELIPEAVKAAEQADMVIMVLGEKEWMSGEGGGTASLHLPGLQEELLQAVAKTNKPIATVIVSGRPYVLTDVAKHSDALLQAWMPGTTGGTAVAEILSGKFNPQAKLPVTFPQHQGQVPIFYSYKKTSHPFVAGITEDRYTTTYRDAPHEPLYPFGFGLSYTNYSYSDIELSSATMTMDGSITASVDVTNTGDVAGREIVQLYLHDKVASVVQPVKLLKDFTILDLSPGETKRAEFVISKDKLAFVGIDYQPTIEAGEFELFIGASSDDVKSTEFTLVE</sequence>
<gene>
    <name evidence="12" type="primary">bglX</name>
    <name evidence="12" type="ORF">IC617_02235</name>
</gene>
<reference evidence="12" key="1">
    <citation type="submission" date="2020-09" db="EMBL/GenBank/DDBJ databases">
        <title>A novel bacterium of genus Neiella, isolated from South China Sea.</title>
        <authorList>
            <person name="Huang H."/>
            <person name="Mo K."/>
            <person name="Hu Y."/>
        </authorList>
    </citation>
    <scope>NUCLEOTIDE SEQUENCE</scope>
    <source>
        <strain evidence="12">HB171785</strain>
    </source>
</reference>
<feature type="signal peptide" evidence="10">
    <location>
        <begin position="1"/>
        <end position="22"/>
    </location>
</feature>
<dbReference type="FunFam" id="2.60.40.10:FF:000495">
    <property type="entry name" value="Periplasmic beta-glucosidase"/>
    <property type="match status" value="1"/>
</dbReference>
<dbReference type="EMBL" id="JACXAF010000002">
    <property type="protein sequence ID" value="MBD1388238.1"/>
    <property type="molecule type" value="Genomic_DNA"/>
</dbReference>
<keyword evidence="6 12" id="KW-0326">Glycosidase</keyword>
<comment type="catalytic activity">
    <reaction evidence="1">
        <text>Hydrolysis of terminal, non-reducing beta-D-glucosyl residues with release of beta-D-glucose.</text>
        <dbReference type="EC" id="3.2.1.21"/>
    </reaction>
</comment>
<keyword evidence="5 12" id="KW-0378">Hydrolase</keyword>
<dbReference type="InterPro" id="IPR002772">
    <property type="entry name" value="Glyco_hydro_3_C"/>
</dbReference>
<dbReference type="InterPro" id="IPR036962">
    <property type="entry name" value="Glyco_hydro_3_N_sf"/>
</dbReference>
<proteinExistence type="inferred from homology"/>
<evidence type="ECO:0000256" key="9">
    <source>
        <dbReference type="ARBA" id="ARBA00032594"/>
    </source>
</evidence>
<dbReference type="NCBIfam" id="NF011678">
    <property type="entry name" value="PRK15098.1"/>
    <property type="match status" value="1"/>
</dbReference>
<dbReference type="Gene3D" id="3.40.50.1700">
    <property type="entry name" value="Glycoside hydrolase family 3 C-terminal domain"/>
    <property type="match status" value="1"/>
</dbReference>
<evidence type="ECO:0000256" key="3">
    <source>
        <dbReference type="ARBA" id="ARBA00012744"/>
    </source>
</evidence>
<accession>A0A8J6QH16</accession>
<dbReference type="SMART" id="SM01217">
    <property type="entry name" value="Fn3_like"/>
    <property type="match status" value="1"/>
</dbReference>